<accession>A0A832DFJ1</accession>
<comment type="caution">
    <text evidence="1">The sequence shown here is derived from an EMBL/GenBank/DDBJ whole genome shotgun (WGS) entry which is preliminary data.</text>
</comment>
<reference evidence="1" key="1">
    <citation type="journal article" date="2020" name="mSystems">
        <title>Genome- and Community-Level Interaction Insights into Carbon Utilization and Element Cycling Functions of Hydrothermarchaeota in Hydrothermal Sediment.</title>
        <authorList>
            <person name="Zhou Z."/>
            <person name="Liu Y."/>
            <person name="Xu W."/>
            <person name="Pan J."/>
            <person name="Luo Z.H."/>
            <person name="Li M."/>
        </authorList>
    </citation>
    <scope>NUCLEOTIDE SEQUENCE [LARGE SCALE GENOMIC DNA]</scope>
    <source>
        <strain evidence="1">SpSt-500</strain>
    </source>
</reference>
<dbReference type="PROSITE" id="PS51257">
    <property type="entry name" value="PROKAR_LIPOPROTEIN"/>
    <property type="match status" value="1"/>
</dbReference>
<organism evidence="1">
    <name type="scientific">Ignavibacterium album</name>
    <dbReference type="NCBI Taxonomy" id="591197"/>
    <lineage>
        <taxon>Bacteria</taxon>
        <taxon>Pseudomonadati</taxon>
        <taxon>Ignavibacteriota</taxon>
        <taxon>Ignavibacteria</taxon>
        <taxon>Ignavibacteriales</taxon>
        <taxon>Ignavibacteriaceae</taxon>
        <taxon>Ignavibacterium</taxon>
    </lineage>
</organism>
<dbReference type="EMBL" id="DSVI01000005">
    <property type="protein sequence ID" value="HGT47248.1"/>
    <property type="molecule type" value="Genomic_DNA"/>
</dbReference>
<evidence type="ECO:0000313" key="1">
    <source>
        <dbReference type="EMBL" id="HGT47248.1"/>
    </source>
</evidence>
<evidence type="ECO:0008006" key="2">
    <source>
        <dbReference type="Google" id="ProtNLM"/>
    </source>
</evidence>
<name>A0A832DFJ1_9BACT</name>
<dbReference type="AlphaFoldDB" id="A0A832DFJ1"/>
<protein>
    <recommendedName>
        <fullName evidence="2">Lipoprotein</fullName>
    </recommendedName>
</protein>
<gene>
    <name evidence="1" type="ORF">ENS56_04390</name>
</gene>
<proteinExistence type="predicted"/>
<sequence length="527" mass="60196">MKALELIIYVTACIYVLSLSGCSSTYEAVRVDKDTIQPSTHYSSAAKVFLRNDNILVFPEGFKLQNNFLKGKHETFDYKGNKLNSDSLVSLDSIIAITQYVETTSGGLYFADVLNTFFGTSLTSLAIYCLACPKCCFGSCPTVYVPIDDEFVLQAELFSKCISRQLEANDLDQLDYKFPSDGNIKLKITNEALETHYINKFNLICVKHPYGTKVFQTNKDSLCLINSLASFLQANSSNGNSINDLVKYDDGKYCRSDENKILELRKAPVKDFIEIKSNFPNKDKIKMLIKYRNTLLTTTLLYDVVIGSQGINALEWTKKMNEDKVYAMQFKAIYDMFSGIGIEYFNNNSWIDLGKFEDAGPLNWKYAVAEIPVNADGELRVKLNFIPDNVMIDYIAFDTTENKNNYTIEKLSPISITDYKNSNNDYFNELIASDDSQYLVTNPGDSYLLSYKISKPLDAEVTLFIESKGYYYEWIRGNWIREKNTDYTFNLFDVQGTLSKLVDSWIENKEILEEEFFNTRIPLKEAK</sequence>